<sequence>MRSHRSTGVSRCLKKKSATISCSPRKRTIAYHKGILRSNDKGTNTFRKITRERYKCLGKKTNDDCIIKTYVYKKQTISFSFHI</sequence>
<evidence type="ECO:0000313" key="2">
    <source>
        <dbReference type="Proteomes" id="UP000318823"/>
    </source>
</evidence>
<name>A0AAP9DIU8_BACOV</name>
<protein>
    <submittedName>
        <fullName evidence="1">Uncharacterized protein</fullName>
    </submittedName>
</protein>
<dbReference type="Proteomes" id="UP000318823">
    <property type="component" value="Chromosome"/>
</dbReference>
<evidence type="ECO:0000313" key="1">
    <source>
        <dbReference type="EMBL" id="QDM09512.1"/>
    </source>
</evidence>
<gene>
    <name evidence="1" type="ORF">DYI28_12745</name>
</gene>
<organism evidence="1 2">
    <name type="scientific">Bacteroides ovatus</name>
    <dbReference type="NCBI Taxonomy" id="28116"/>
    <lineage>
        <taxon>Bacteria</taxon>
        <taxon>Pseudomonadati</taxon>
        <taxon>Bacteroidota</taxon>
        <taxon>Bacteroidia</taxon>
        <taxon>Bacteroidales</taxon>
        <taxon>Bacteroidaceae</taxon>
        <taxon>Bacteroides</taxon>
    </lineage>
</organism>
<dbReference type="EMBL" id="CP041395">
    <property type="protein sequence ID" value="QDM09512.1"/>
    <property type="molecule type" value="Genomic_DNA"/>
</dbReference>
<reference evidence="2" key="1">
    <citation type="journal article" date="2018" name="J. Anim. Genet.">
        <title>Acquired interbacterial defense systems protect against interspecies antagonism in the human gut microbiome.</title>
        <authorList>
            <person name="Ross B.D."/>
            <person name="Verster A.J."/>
            <person name="Radey M.C."/>
            <person name="Schmidtke D.T."/>
            <person name="Pope C.E."/>
            <person name="Hoffman L.R."/>
            <person name="Hajjar A."/>
            <person name="Peterson S.B."/>
            <person name="Borenstein E."/>
            <person name="Mougous J."/>
        </authorList>
    </citation>
    <scope>NUCLEOTIDE SEQUENCE [LARGE SCALE GENOMIC DNA]</scope>
    <source>
        <strain evidence="2">3725 D1 iv</strain>
    </source>
</reference>
<proteinExistence type="predicted"/>
<dbReference type="AlphaFoldDB" id="A0AAP9DIU8"/>
<accession>A0AAP9DIU8</accession>